<gene>
    <name evidence="10" type="ORF">FHS22_006350</name>
</gene>
<comment type="caution">
    <text evidence="10">The sequence shown here is derived from an EMBL/GenBank/DDBJ whole genome shotgun (WGS) entry which is preliminary data.</text>
</comment>
<comment type="similarity">
    <text evidence="2">Belongs to the major facilitator superfamily.</text>
</comment>
<keyword evidence="4 8" id="KW-0812">Transmembrane</keyword>
<dbReference type="RefSeq" id="WP_221474340.1">
    <property type="nucleotide sequence ID" value="NZ_BAAAWZ010000004.1"/>
</dbReference>
<dbReference type="GO" id="GO:0022857">
    <property type="term" value="F:transmembrane transporter activity"/>
    <property type="evidence" value="ECO:0007669"/>
    <property type="project" value="InterPro"/>
</dbReference>
<evidence type="ECO:0000259" key="9">
    <source>
        <dbReference type="PROSITE" id="PS50850"/>
    </source>
</evidence>
<dbReference type="GO" id="GO:0005886">
    <property type="term" value="C:plasma membrane"/>
    <property type="evidence" value="ECO:0007669"/>
    <property type="project" value="UniProtKB-SubCell"/>
</dbReference>
<feature type="transmembrane region" description="Helical" evidence="8">
    <location>
        <begin position="7"/>
        <end position="32"/>
    </location>
</feature>
<feature type="transmembrane region" description="Helical" evidence="8">
    <location>
        <begin position="294"/>
        <end position="315"/>
    </location>
</feature>
<feature type="transmembrane region" description="Helical" evidence="8">
    <location>
        <begin position="73"/>
        <end position="89"/>
    </location>
</feature>
<keyword evidence="3" id="KW-0813">Transport</keyword>
<dbReference type="Proteomes" id="UP000562352">
    <property type="component" value="Unassembled WGS sequence"/>
</dbReference>
<dbReference type="InterPro" id="IPR051788">
    <property type="entry name" value="MFS_Transporter"/>
</dbReference>
<evidence type="ECO:0000313" key="10">
    <source>
        <dbReference type="EMBL" id="MBB5967048.1"/>
    </source>
</evidence>
<feature type="domain" description="Major facilitator superfamily (MFS) profile" evidence="9">
    <location>
        <begin position="8"/>
        <end position="413"/>
    </location>
</feature>
<feature type="transmembrane region" description="Helical" evidence="8">
    <location>
        <begin position="44"/>
        <end position="66"/>
    </location>
</feature>
<evidence type="ECO:0000256" key="5">
    <source>
        <dbReference type="ARBA" id="ARBA00022989"/>
    </source>
</evidence>
<dbReference type="EMBL" id="JACHJJ010000028">
    <property type="protein sequence ID" value="MBB5967048.1"/>
    <property type="molecule type" value="Genomic_DNA"/>
</dbReference>
<dbReference type="Gene3D" id="1.20.1250.20">
    <property type="entry name" value="MFS general substrate transporter like domains"/>
    <property type="match status" value="1"/>
</dbReference>
<reference evidence="10 11" key="1">
    <citation type="submission" date="2020-08" db="EMBL/GenBank/DDBJ databases">
        <title>Genomic Encyclopedia of Type Strains, Phase III (KMG-III): the genomes of soil and plant-associated and newly described type strains.</title>
        <authorList>
            <person name="Whitman W."/>
        </authorList>
    </citation>
    <scope>NUCLEOTIDE SEQUENCE [LARGE SCALE GENOMIC DNA]</scope>
    <source>
        <strain evidence="10 11">CECT 3303</strain>
    </source>
</reference>
<name>A0A841DFG5_PLAVE</name>
<proteinExistence type="inferred from homology"/>
<evidence type="ECO:0000256" key="2">
    <source>
        <dbReference type="ARBA" id="ARBA00008335"/>
    </source>
</evidence>
<feature type="transmembrane region" description="Helical" evidence="8">
    <location>
        <begin position="95"/>
        <end position="112"/>
    </location>
</feature>
<feature type="transmembrane region" description="Helical" evidence="8">
    <location>
        <begin position="159"/>
        <end position="179"/>
    </location>
</feature>
<protein>
    <submittedName>
        <fullName evidence="10">Fucose permease</fullName>
    </submittedName>
</protein>
<dbReference type="SUPFAM" id="SSF103473">
    <property type="entry name" value="MFS general substrate transporter"/>
    <property type="match status" value="1"/>
</dbReference>
<dbReference type="PANTHER" id="PTHR23514:SF3">
    <property type="entry name" value="BYPASS OF STOP CODON PROTEIN 6"/>
    <property type="match status" value="1"/>
</dbReference>
<comment type="subcellular location">
    <subcellularLocation>
        <location evidence="1">Cell membrane</location>
        <topology evidence="1">Multi-pass membrane protein</topology>
    </subcellularLocation>
</comment>
<feature type="transmembrane region" description="Helical" evidence="8">
    <location>
        <begin position="359"/>
        <end position="379"/>
    </location>
</feature>
<feature type="transmembrane region" description="Helical" evidence="8">
    <location>
        <begin position="133"/>
        <end position="153"/>
    </location>
</feature>
<feature type="transmembrane region" description="Helical" evidence="8">
    <location>
        <begin position="267"/>
        <end position="287"/>
    </location>
</feature>
<evidence type="ECO:0000256" key="6">
    <source>
        <dbReference type="ARBA" id="ARBA00023136"/>
    </source>
</evidence>
<dbReference type="PROSITE" id="PS50850">
    <property type="entry name" value="MFS"/>
    <property type="match status" value="1"/>
</dbReference>
<feature type="region of interest" description="Disordered" evidence="7">
    <location>
        <begin position="188"/>
        <end position="217"/>
    </location>
</feature>
<feature type="transmembrane region" description="Helical" evidence="8">
    <location>
        <begin position="321"/>
        <end position="347"/>
    </location>
</feature>
<dbReference type="InterPro" id="IPR020846">
    <property type="entry name" value="MFS_dom"/>
</dbReference>
<dbReference type="Pfam" id="PF07690">
    <property type="entry name" value="MFS_1"/>
    <property type="match status" value="1"/>
</dbReference>
<dbReference type="InterPro" id="IPR011701">
    <property type="entry name" value="MFS"/>
</dbReference>
<dbReference type="AlphaFoldDB" id="A0A841DFG5"/>
<evidence type="ECO:0000313" key="11">
    <source>
        <dbReference type="Proteomes" id="UP000562352"/>
    </source>
</evidence>
<evidence type="ECO:0000256" key="4">
    <source>
        <dbReference type="ARBA" id="ARBA00022692"/>
    </source>
</evidence>
<dbReference type="PANTHER" id="PTHR23514">
    <property type="entry name" value="BYPASS OF STOP CODON PROTEIN 6"/>
    <property type="match status" value="1"/>
</dbReference>
<accession>A0A841DFG5</accession>
<feature type="transmembrane region" description="Helical" evidence="8">
    <location>
        <begin position="233"/>
        <end position="255"/>
    </location>
</feature>
<evidence type="ECO:0000256" key="8">
    <source>
        <dbReference type="SAM" id="Phobius"/>
    </source>
</evidence>
<evidence type="ECO:0000256" key="7">
    <source>
        <dbReference type="SAM" id="MobiDB-lite"/>
    </source>
</evidence>
<organism evidence="10 11">
    <name type="scientific">Planomonospora venezuelensis</name>
    <dbReference type="NCBI Taxonomy" id="1999"/>
    <lineage>
        <taxon>Bacteria</taxon>
        <taxon>Bacillati</taxon>
        <taxon>Actinomycetota</taxon>
        <taxon>Actinomycetes</taxon>
        <taxon>Streptosporangiales</taxon>
        <taxon>Streptosporangiaceae</taxon>
        <taxon>Planomonospora</taxon>
    </lineage>
</organism>
<evidence type="ECO:0000256" key="3">
    <source>
        <dbReference type="ARBA" id="ARBA00022448"/>
    </source>
</evidence>
<feature type="transmembrane region" description="Helical" evidence="8">
    <location>
        <begin position="385"/>
        <end position="405"/>
    </location>
</feature>
<sequence length="424" mass="43311">MHGRWRVSVALAYAVFVLVGMSAGVGGVLLPAQIDDYGVDKTTIGITFFTFSAGFMLAGATAGSLVDRLGTRAALVAGGGAFVLAGLYTATRPPFVALVAVQVMAGYGTGVLESVLNAHLTRLPSATTLLNHLHAFFGVGALLGPLLAAWMLGFLPWTAVWLVLAVLCLPLTAGFLMAYPGSGAAAGRAEGKEPQSGVPAALDEPGGTSDGPGGASEKPGKGLLAAALRMPGVLLASVFLAVYVGLEIGVGNWGFSFMVEEYEQPDLAAGYTVSGYWLGLTLGRFLISPVAARLGLTATGMAFVCLFGVTASAALTWMAPVAMVAAAGFALLGFFLGPLFPTAMVVVPRLTAPRLVPTAIGVMNGVSVIGGSAFPWLAGAVAQGVGVWTLMPFALTLALLQLVIWRLLVTRMTAEEDAPAPSLG</sequence>
<keyword evidence="6 8" id="KW-0472">Membrane</keyword>
<evidence type="ECO:0000256" key="1">
    <source>
        <dbReference type="ARBA" id="ARBA00004651"/>
    </source>
</evidence>
<dbReference type="InterPro" id="IPR036259">
    <property type="entry name" value="MFS_trans_sf"/>
</dbReference>
<keyword evidence="5 8" id="KW-1133">Transmembrane helix</keyword>
<keyword evidence="11" id="KW-1185">Reference proteome</keyword>